<feature type="transmembrane region" description="Helical" evidence="1">
    <location>
        <begin position="38"/>
        <end position="58"/>
    </location>
</feature>
<keyword evidence="1" id="KW-1133">Transmembrane helix</keyword>
<gene>
    <name evidence="2" type="ORF">QOZ92_001032</name>
</gene>
<reference evidence="2 3" key="1">
    <citation type="submission" date="2023-07" db="EMBL/GenBank/DDBJ databases">
        <title>Genomic Encyclopedia of Type Strains, Phase IV (KMG-IV): sequencing the most valuable type-strain genomes for metagenomic binning, comparative biology and taxonomic classification.</title>
        <authorList>
            <person name="Goeker M."/>
        </authorList>
    </citation>
    <scope>NUCLEOTIDE SEQUENCE [LARGE SCALE GENOMIC DNA]</scope>
    <source>
        <strain evidence="2 3">DSM 15049</strain>
    </source>
</reference>
<dbReference type="RefSeq" id="WP_307504073.1">
    <property type="nucleotide sequence ID" value="NZ_BAAACE010000014.1"/>
</dbReference>
<proteinExistence type="predicted"/>
<organism evidence="2 3">
    <name type="scientific">Paraclostridium ghonii</name>
    <dbReference type="NCBI Taxonomy" id="29358"/>
    <lineage>
        <taxon>Bacteria</taxon>
        <taxon>Bacillati</taxon>
        <taxon>Bacillota</taxon>
        <taxon>Clostridia</taxon>
        <taxon>Peptostreptococcales</taxon>
        <taxon>Peptostreptococcaceae</taxon>
        <taxon>Paraclostridium</taxon>
    </lineage>
</organism>
<dbReference type="Proteomes" id="UP001232584">
    <property type="component" value="Unassembled WGS sequence"/>
</dbReference>
<evidence type="ECO:0000256" key="1">
    <source>
        <dbReference type="SAM" id="Phobius"/>
    </source>
</evidence>
<keyword evidence="1" id="KW-0472">Membrane</keyword>
<feature type="transmembrane region" description="Helical" evidence="1">
    <location>
        <begin position="6"/>
        <end position="26"/>
    </location>
</feature>
<dbReference type="EMBL" id="JAUSWG010000003">
    <property type="protein sequence ID" value="MDQ0555919.1"/>
    <property type="molecule type" value="Genomic_DNA"/>
</dbReference>
<evidence type="ECO:0000313" key="3">
    <source>
        <dbReference type="Proteomes" id="UP001232584"/>
    </source>
</evidence>
<keyword evidence="3" id="KW-1185">Reference proteome</keyword>
<protein>
    <submittedName>
        <fullName evidence="2">Uncharacterized protein</fullName>
    </submittedName>
</protein>
<name>A0ABU0MZ90_9FIRM</name>
<accession>A0ABU0MZ90</accession>
<evidence type="ECO:0000313" key="2">
    <source>
        <dbReference type="EMBL" id="MDQ0555919.1"/>
    </source>
</evidence>
<sequence length="64" mass="7570">MKKSSYIHLLTFILTFIGASIIYKIAGLKYRFSNGLNINLLFDLLLWGVLYFTFDWILNRYMKG</sequence>
<comment type="caution">
    <text evidence="2">The sequence shown here is derived from an EMBL/GenBank/DDBJ whole genome shotgun (WGS) entry which is preliminary data.</text>
</comment>
<keyword evidence="1" id="KW-0812">Transmembrane</keyword>